<accession>A0A3P3VJX8</accession>
<dbReference type="AlphaFoldDB" id="A0A3P3VJX8"/>
<comment type="similarity">
    <text evidence="2">Belongs to the TMEM86 family.</text>
</comment>
<organism evidence="7 8">
    <name type="scientific">Aestuariirhabdus litorea</name>
    <dbReference type="NCBI Taxonomy" id="2528527"/>
    <lineage>
        <taxon>Bacteria</taxon>
        <taxon>Pseudomonadati</taxon>
        <taxon>Pseudomonadota</taxon>
        <taxon>Gammaproteobacteria</taxon>
        <taxon>Oceanospirillales</taxon>
        <taxon>Aestuariirhabdaceae</taxon>
        <taxon>Aestuariirhabdus</taxon>
    </lineage>
</organism>
<evidence type="ECO:0000313" key="7">
    <source>
        <dbReference type="EMBL" id="RRJ83035.1"/>
    </source>
</evidence>
<name>A0A3P3VJX8_9GAMM</name>
<feature type="transmembrane region" description="Helical" evidence="6">
    <location>
        <begin position="112"/>
        <end position="129"/>
    </location>
</feature>
<dbReference type="Proteomes" id="UP000280792">
    <property type="component" value="Unassembled WGS sequence"/>
</dbReference>
<evidence type="ECO:0000256" key="1">
    <source>
        <dbReference type="ARBA" id="ARBA00004141"/>
    </source>
</evidence>
<evidence type="ECO:0000256" key="4">
    <source>
        <dbReference type="ARBA" id="ARBA00022989"/>
    </source>
</evidence>
<feature type="transmembrane region" description="Helical" evidence="6">
    <location>
        <begin position="189"/>
        <end position="206"/>
    </location>
</feature>
<dbReference type="PANTHER" id="PTHR31885:SF6">
    <property type="entry name" value="GH04784P"/>
    <property type="match status" value="1"/>
</dbReference>
<feature type="transmembrane region" description="Helical" evidence="6">
    <location>
        <begin position="138"/>
        <end position="156"/>
    </location>
</feature>
<feature type="transmembrane region" description="Helical" evidence="6">
    <location>
        <begin position="35"/>
        <end position="54"/>
    </location>
</feature>
<feature type="transmembrane region" description="Helical" evidence="6">
    <location>
        <begin position="162"/>
        <end position="182"/>
    </location>
</feature>
<dbReference type="PANTHER" id="PTHR31885">
    <property type="entry name" value="GH04784P"/>
    <property type="match status" value="1"/>
</dbReference>
<protein>
    <submittedName>
        <fullName evidence="7">Lysoplasmalogenase</fullName>
    </submittedName>
</protein>
<keyword evidence="5 6" id="KW-0472">Membrane</keyword>
<dbReference type="EMBL" id="QWEZ01000002">
    <property type="protein sequence ID" value="RRJ83035.1"/>
    <property type="molecule type" value="Genomic_DNA"/>
</dbReference>
<sequence length="243" mass="26851">MRLMRIGNRRLLSLRARKVPALMPDRRRNVTDTRYTRMAPWSLFVLLALAYLLTLGQQPFILDFALKALPIWLLAWLVFSGREQARHRWVVVGLLCSSVGDLLLAWGQFVPGLVSFLVAHLFYIAAFAGRPVGSLPRLLLALLMLAAITLLLIRLLPLLGEMQVPVVAYMVVILLMALCALLGRGNHPLVALGAMLFLLSDSLIALDRFMQPLPSASLWIMLTYYSAQGLIAGGALIGPRQGA</sequence>
<dbReference type="GO" id="GO:0016787">
    <property type="term" value="F:hydrolase activity"/>
    <property type="evidence" value="ECO:0007669"/>
    <property type="project" value="TreeGrafter"/>
</dbReference>
<evidence type="ECO:0000256" key="5">
    <source>
        <dbReference type="ARBA" id="ARBA00023136"/>
    </source>
</evidence>
<proteinExistence type="inferred from homology"/>
<evidence type="ECO:0000256" key="6">
    <source>
        <dbReference type="SAM" id="Phobius"/>
    </source>
</evidence>
<dbReference type="GO" id="GO:0016020">
    <property type="term" value="C:membrane"/>
    <property type="evidence" value="ECO:0007669"/>
    <property type="project" value="UniProtKB-SubCell"/>
</dbReference>
<evidence type="ECO:0000256" key="2">
    <source>
        <dbReference type="ARBA" id="ARBA00007375"/>
    </source>
</evidence>
<keyword evidence="8" id="KW-1185">Reference proteome</keyword>
<evidence type="ECO:0000313" key="8">
    <source>
        <dbReference type="Proteomes" id="UP000280792"/>
    </source>
</evidence>
<comment type="caution">
    <text evidence="7">The sequence shown here is derived from an EMBL/GenBank/DDBJ whole genome shotgun (WGS) entry which is preliminary data.</text>
</comment>
<keyword evidence="4 6" id="KW-1133">Transmembrane helix</keyword>
<gene>
    <name evidence="7" type="ORF">D0544_14420</name>
</gene>
<evidence type="ECO:0000256" key="3">
    <source>
        <dbReference type="ARBA" id="ARBA00022692"/>
    </source>
</evidence>
<reference evidence="7 8" key="1">
    <citation type="submission" date="2018-08" db="EMBL/GenBank/DDBJ databases">
        <authorList>
            <person name="Khan S.A."/>
        </authorList>
    </citation>
    <scope>NUCLEOTIDE SEQUENCE [LARGE SCALE GENOMIC DNA]</scope>
    <source>
        <strain evidence="7 8">GTF-13</strain>
    </source>
</reference>
<comment type="subcellular location">
    <subcellularLocation>
        <location evidence="1">Membrane</location>
        <topology evidence="1">Multi-pass membrane protein</topology>
    </subcellularLocation>
</comment>
<reference evidence="7 8" key="2">
    <citation type="submission" date="2018-12" db="EMBL/GenBank/DDBJ databases">
        <title>Simiduia agarivorans gen. nov., sp. nov., a marine, agarolytic bacterium isolated from shallow coastal water from Keelung, Taiwan.</title>
        <authorList>
            <person name="Shieh W.Y."/>
        </authorList>
    </citation>
    <scope>NUCLEOTIDE SEQUENCE [LARGE SCALE GENOMIC DNA]</scope>
    <source>
        <strain evidence="7 8">GTF-13</strain>
    </source>
</reference>
<feature type="transmembrane region" description="Helical" evidence="6">
    <location>
        <begin position="218"/>
        <end position="238"/>
    </location>
</feature>
<keyword evidence="3 6" id="KW-0812">Transmembrane</keyword>
<dbReference type="Pfam" id="PF07947">
    <property type="entry name" value="YhhN"/>
    <property type="match status" value="1"/>
</dbReference>
<dbReference type="InterPro" id="IPR012506">
    <property type="entry name" value="TMEM86B-like"/>
</dbReference>